<sequence length="586" mass="65504">MRNAQETDSAKDSNLASSSAPETTKFTFVDQTPHPSALIHRRISDQQQRHVIRSHVMQRVRHKELAQGNKRTPGRVTSRRSSSGKSQNGSNESGSPVKIEPVTPTIPGVVRIQPKQQNSTAISKRTSATGRFHPGISLSLAPSSNHEFDPFHTLPSSNVPHQSSESLLGYCFDVMLPLTFAVEYKQPSERLARQAMVLHSKINSPATFLGFMATVAAHRAILYSRHGDLRPSAQNHDDLITDPDYKRVKHEAIVAVRKSIDRQEPPSQYTVDACFGLIGTAAVVGNFEEATIHLRGIADIMSRVGASPESMLWLPITNVKISVAMLSRPILPLPWQRERIPIDIRQRIAPEPGSEMASMGLKFQQLEELSDSLQNLLINGQDVCNLCQVNAADARGLSPRENAVLRQKATEFEFDLVAYPYETLAFSYDRNGEPMIPPLERIVRLAALGLMQFAPHMVIPSTGIGRALTQHQKRATEAWLYAKQGQCGVAELSAFMWSLFVFVQRANKQPEEEYFMNLLVQMSGDLLSLPWPEVEKILNGYLYIPMLQAAVWQSIWLEVIARSEAIESSVLNIDRRGEIQQRFHQV</sequence>
<dbReference type="PANTHER" id="PTHR37540:SF5">
    <property type="entry name" value="TRANSCRIPTION FACTOR DOMAIN-CONTAINING PROTEIN"/>
    <property type="match status" value="1"/>
</dbReference>
<feature type="compositionally biased region" description="Polar residues" evidence="1">
    <location>
        <begin position="79"/>
        <end position="94"/>
    </location>
</feature>
<name>A0ABR0J929_9EURO</name>
<keyword evidence="3" id="KW-1185">Reference proteome</keyword>
<feature type="region of interest" description="Disordered" evidence="1">
    <location>
        <begin position="1"/>
        <end position="30"/>
    </location>
</feature>
<dbReference type="EMBL" id="JAVRRF010000013">
    <property type="protein sequence ID" value="KAK5059232.1"/>
    <property type="molecule type" value="Genomic_DNA"/>
</dbReference>
<dbReference type="PANTHER" id="PTHR37540">
    <property type="entry name" value="TRANSCRIPTION FACTOR (ACR-2), PUTATIVE-RELATED-RELATED"/>
    <property type="match status" value="1"/>
</dbReference>
<proteinExistence type="predicted"/>
<evidence type="ECO:0000256" key="1">
    <source>
        <dbReference type="SAM" id="MobiDB-lite"/>
    </source>
</evidence>
<evidence type="ECO:0000313" key="3">
    <source>
        <dbReference type="Proteomes" id="UP001345691"/>
    </source>
</evidence>
<gene>
    <name evidence="2" type="ORF">LTR69_006522</name>
</gene>
<organism evidence="2 3">
    <name type="scientific">Exophiala sideris</name>
    <dbReference type="NCBI Taxonomy" id="1016849"/>
    <lineage>
        <taxon>Eukaryota</taxon>
        <taxon>Fungi</taxon>
        <taxon>Dikarya</taxon>
        <taxon>Ascomycota</taxon>
        <taxon>Pezizomycotina</taxon>
        <taxon>Eurotiomycetes</taxon>
        <taxon>Chaetothyriomycetidae</taxon>
        <taxon>Chaetothyriales</taxon>
        <taxon>Herpotrichiellaceae</taxon>
        <taxon>Exophiala</taxon>
    </lineage>
</organism>
<feature type="region of interest" description="Disordered" evidence="1">
    <location>
        <begin position="55"/>
        <end position="105"/>
    </location>
</feature>
<comment type="caution">
    <text evidence="2">The sequence shown here is derived from an EMBL/GenBank/DDBJ whole genome shotgun (WGS) entry which is preliminary data.</text>
</comment>
<dbReference type="Proteomes" id="UP001345691">
    <property type="component" value="Unassembled WGS sequence"/>
</dbReference>
<evidence type="ECO:0000313" key="2">
    <source>
        <dbReference type="EMBL" id="KAK5059232.1"/>
    </source>
</evidence>
<protein>
    <submittedName>
        <fullName evidence="2">Uncharacterized protein</fullName>
    </submittedName>
</protein>
<reference evidence="2 3" key="1">
    <citation type="submission" date="2023-08" db="EMBL/GenBank/DDBJ databases">
        <title>Black Yeasts Isolated from many extreme environments.</title>
        <authorList>
            <person name="Coleine C."/>
            <person name="Stajich J.E."/>
            <person name="Selbmann L."/>
        </authorList>
    </citation>
    <scope>NUCLEOTIDE SEQUENCE [LARGE SCALE GENOMIC DNA]</scope>
    <source>
        <strain evidence="2 3">CCFEE 6328</strain>
    </source>
</reference>
<accession>A0ABR0J929</accession>